<keyword evidence="2" id="KW-0560">Oxidoreductase</keyword>
<accession>A0AAE1I6K4</accession>
<evidence type="ECO:0000313" key="4">
    <source>
        <dbReference type="Proteomes" id="UP001273209"/>
    </source>
</evidence>
<dbReference type="AlphaFoldDB" id="A0AAE1I6K4"/>
<name>A0AAE1I6K4_9HYPO</name>
<dbReference type="InterPro" id="IPR036291">
    <property type="entry name" value="NAD(P)-bd_dom_sf"/>
</dbReference>
<organism evidence="3 4">
    <name type="scientific">Trichoderma aggressivum f. europaeum</name>
    <dbReference type="NCBI Taxonomy" id="173218"/>
    <lineage>
        <taxon>Eukaryota</taxon>
        <taxon>Fungi</taxon>
        <taxon>Dikarya</taxon>
        <taxon>Ascomycota</taxon>
        <taxon>Pezizomycotina</taxon>
        <taxon>Sordariomycetes</taxon>
        <taxon>Hypocreomycetidae</taxon>
        <taxon>Hypocreales</taxon>
        <taxon>Hypocreaceae</taxon>
        <taxon>Trichoderma</taxon>
    </lineage>
</organism>
<dbReference type="RefSeq" id="XP_062751364.1">
    <property type="nucleotide sequence ID" value="XM_062904659.1"/>
</dbReference>
<proteinExistence type="inferred from homology"/>
<gene>
    <name evidence="3" type="ORF">Triagg1_9676</name>
</gene>
<dbReference type="InterPro" id="IPR002347">
    <property type="entry name" value="SDR_fam"/>
</dbReference>
<evidence type="ECO:0000256" key="2">
    <source>
        <dbReference type="ARBA" id="ARBA00023002"/>
    </source>
</evidence>
<protein>
    <recommendedName>
        <fullName evidence="5">NAD(P)-binding protein</fullName>
    </recommendedName>
</protein>
<keyword evidence="4" id="KW-1185">Reference proteome</keyword>
<dbReference type="PANTHER" id="PTHR43115:SF4">
    <property type="entry name" value="DEHYDROGENASE_REDUCTASE SDR FAMILY MEMBER 11"/>
    <property type="match status" value="1"/>
</dbReference>
<comment type="caution">
    <text evidence="3">The sequence shown here is derived from an EMBL/GenBank/DDBJ whole genome shotgun (WGS) entry which is preliminary data.</text>
</comment>
<comment type="similarity">
    <text evidence="1">Belongs to the short-chain dehydrogenases/reductases (SDR) family.</text>
</comment>
<dbReference type="GeneID" id="87924564"/>
<evidence type="ECO:0008006" key="5">
    <source>
        <dbReference type="Google" id="ProtNLM"/>
    </source>
</evidence>
<dbReference type="CDD" id="cd05233">
    <property type="entry name" value="SDR_c"/>
    <property type="match status" value="1"/>
</dbReference>
<dbReference type="Gene3D" id="3.40.50.720">
    <property type="entry name" value="NAD(P)-binding Rossmann-like Domain"/>
    <property type="match status" value="1"/>
</dbReference>
<dbReference type="SUPFAM" id="SSF51735">
    <property type="entry name" value="NAD(P)-binding Rossmann-fold domains"/>
    <property type="match status" value="1"/>
</dbReference>
<reference evidence="3" key="1">
    <citation type="submission" date="2023-11" db="EMBL/GenBank/DDBJ databases">
        <title>The genome sequences of three competitors of mushroom-forming fungi.</title>
        <authorList>
            <person name="Beijen E."/>
            <person name="Ohm R.A."/>
        </authorList>
    </citation>
    <scope>NUCLEOTIDE SEQUENCE</scope>
    <source>
        <strain evidence="3">CBS 100526</strain>
    </source>
</reference>
<dbReference type="GO" id="GO:0016491">
    <property type="term" value="F:oxidoreductase activity"/>
    <property type="evidence" value="ECO:0007669"/>
    <property type="project" value="UniProtKB-KW"/>
</dbReference>
<evidence type="ECO:0000313" key="3">
    <source>
        <dbReference type="EMBL" id="KAK4062806.1"/>
    </source>
</evidence>
<dbReference type="EMBL" id="JAWRVG010000057">
    <property type="protein sequence ID" value="KAK4062806.1"/>
    <property type="molecule type" value="Genomic_DNA"/>
</dbReference>
<dbReference type="Proteomes" id="UP001273209">
    <property type="component" value="Unassembled WGS sequence"/>
</dbReference>
<dbReference type="PANTHER" id="PTHR43115">
    <property type="entry name" value="DEHYDROGENASE/REDUCTASE SDR FAMILY MEMBER 11"/>
    <property type="match status" value="1"/>
</dbReference>
<dbReference type="Pfam" id="PF00106">
    <property type="entry name" value="adh_short"/>
    <property type="match status" value="1"/>
</dbReference>
<sequence>MADAAAQAAANPDRFVYHQLFTPTFHHDVYPTIDPKNPSLTQEGRIILITGASGPIASEHARFFAKAGAKAIVISARRLEILEELKQEIRNSYPNTEVLAIRCDLTSESEVANLWDTAISKFGTVDVVIACAASRSQMKKIGETDIAGWWGDFETNVKGLYLLTRHAANIKSEGAITFINVTSSMAIETIPTRSNYGITKSAGCKLIEYLHAEHPNVRAFNLHPGIVPNGVQFGMLAGANVDTPGLSSGVSLYLTTPGAEFLRGRFISANWTIDDLEAKKEGIVKQNLLTTYMRAKFGPGGHFAQQ</sequence>
<evidence type="ECO:0000256" key="1">
    <source>
        <dbReference type="ARBA" id="ARBA00006484"/>
    </source>
</evidence>